<evidence type="ECO:0000256" key="2">
    <source>
        <dbReference type="SAM" id="SignalP"/>
    </source>
</evidence>
<name>A0A6M2BWQ7_9GAMM</name>
<gene>
    <name evidence="3" type="ORF">G7Y85_17495</name>
</gene>
<feature type="transmembrane region" description="Helical" evidence="1">
    <location>
        <begin position="185"/>
        <end position="207"/>
    </location>
</feature>
<feature type="transmembrane region" description="Helical" evidence="1">
    <location>
        <begin position="313"/>
        <end position="339"/>
    </location>
</feature>
<dbReference type="AlphaFoldDB" id="A0A6M2BWQ7"/>
<feature type="signal peptide" evidence="2">
    <location>
        <begin position="1"/>
        <end position="22"/>
    </location>
</feature>
<keyword evidence="1" id="KW-0472">Membrane</keyword>
<feature type="transmembrane region" description="Helical" evidence="1">
    <location>
        <begin position="281"/>
        <end position="301"/>
    </location>
</feature>
<dbReference type="RefSeq" id="WP_166260367.1">
    <property type="nucleotide sequence ID" value="NZ_JAAMOW010000009.1"/>
</dbReference>
<keyword evidence="1" id="KW-0812">Transmembrane</keyword>
<accession>A0A6M2BWQ7</accession>
<dbReference type="Proteomes" id="UP000472676">
    <property type="component" value="Unassembled WGS sequence"/>
</dbReference>
<protein>
    <submittedName>
        <fullName evidence="3">HupE/UreJ family protein</fullName>
    </submittedName>
</protein>
<comment type="caution">
    <text evidence="3">The sequence shown here is derived from an EMBL/GenBank/DDBJ whole genome shotgun (WGS) entry which is preliminary data.</text>
</comment>
<evidence type="ECO:0000313" key="3">
    <source>
        <dbReference type="EMBL" id="NGY06573.1"/>
    </source>
</evidence>
<proteinExistence type="predicted"/>
<feature type="transmembrane region" description="Helical" evidence="1">
    <location>
        <begin position="228"/>
        <end position="250"/>
    </location>
</feature>
<keyword evidence="4" id="KW-1185">Reference proteome</keyword>
<feature type="transmembrane region" description="Helical" evidence="1">
    <location>
        <begin position="348"/>
        <end position="366"/>
    </location>
</feature>
<organism evidence="3 4">
    <name type="scientific">Solimonas terrae</name>
    <dbReference type="NCBI Taxonomy" id="1396819"/>
    <lineage>
        <taxon>Bacteria</taxon>
        <taxon>Pseudomonadati</taxon>
        <taxon>Pseudomonadota</taxon>
        <taxon>Gammaproteobacteria</taxon>
        <taxon>Nevskiales</taxon>
        <taxon>Nevskiaceae</taxon>
        <taxon>Solimonas</taxon>
    </lineage>
</organism>
<keyword evidence="1" id="KW-1133">Transmembrane helix</keyword>
<feature type="chain" id="PRO_5026880215" evidence="2">
    <location>
        <begin position="23"/>
        <end position="377"/>
    </location>
</feature>
<keyword evidence="2" id="KW-0732">Signal</keyword>
<evidence type="ECO:0000256" key="1">
    <source>
        <dbReference type="SAM" id="Phobius"/>
    </source>
</evidence>
<dbReference type="InterPro" id="IPR032809">
    <property type="entry name" value="Put_HupE_UreJ"/>
</dbReference>
<dbReference type="EMBL" id="JAAMOW010000009">
    <property type="protein sequence ID" value="NGY06573.1"/>
    <property type="molecule type" value="Genomic_DNA"/>
</dbReference>
<evidence type="ECO:0000313" key="4">
    <source>
        <dbReference type="Proteomes" id="UP000472676"/>
    </source>
</evidence>
<sequence length="377" mass="40752">MRGARRFAVALGLFAGAVSAHSSSSSYLQLQSRGDELQGRWDIALRDLDAAIGLDSDGNDALTWGEVRQSQARIDDYALAHLVLRSDGARCSLQVTQLRIAEHADGHYAALDLAGRCPQSVTTLAIDYSLLFDLDRQHRGLLTLQLGKALYTSVLGPETGEADFGGDGAQSMWRVARTYFHEGLWHVWTGLDHMLFLAGLFLPAVLWRTRGGGWQAAPGLRGALWHTAGIVTAFTLAHATTLSLAALGWVHWPSRLIESGVAATVAFAGFNNLVPMVHRRLAAIAAAFGLIHGLAVASALIDLGLPVSGRVWAIATFNFGVEAAQLSLVATVIPVSFVFRHSRIYRHFVLVPGSLLVTTIGVLWFIERAFAVKLLPF</sequence>
<reference evidence="3 4" key="1">
    <citation type="journal article" date="2014" name="Int. J. Syst. Evol. Microbiol.">
        <title>Solimonas terrae sp. nov., isolated from soil.</title>
        <authorList>
            <person name="Kim S.J."/>
            <person name="Moon J.Y."/>
            <person name="Weon H.Y."/>
            <person name="Ahn J.H."/>
            <person name="Chen W.M."/>
            <person name="Kwon S.W."/>
        </authorList>
    </citation>
    <scope>NUCLEOTIDE SEQUENCE [LARGE SCALE GENOMIC DNA]</scope>
    <source>
        <strain evidence="3 4">KIS83-12</strain>
    </source>
</reference>
<feature type="transmembrane region" description="Helical" evidence="1">
    <location>
        <begin position="256"/>
        <end position="274"/>
    </location>
</feature>
<dbReference type="Pfam" id="PF13795">
    <property type="entry name" value="HupE_UreJ_2"/>
    <property type="match status" value="1"/>
</dbReference>